<dbReference type="InterPro" id="IPR042195">
    <property type="entry name" value="ArgJ_beta_C"/>
</dbReference>
<evidence type="ECO:0000313" key="11">
    <source>
        <dbReference type="Proteomes" id="UP000182798"/>
    </source>
</evidence>
<keyword evidence="7 9" id="KW-0012">Acyltransferase</keyword>
<protein>
    <recommendedName>
        <fullName evidence="9">Arginine biosynthesis bifunctional protein ArgJ</fullName>
    </recommendedName>
    <domain>
        <recommendedName>
            <fullName evidence="9">Glutamate N-acetyltransferase</fullName>
            <ecNumber evidence="9">2.3.1.35</ecNumber>
        </recommendedName>
        <alternativeName>
            <fullName evidence="9">Ornithine acetyltransferase</fullName>
            <shortName evidence="9">OATase</shortName>
        </alternativeName>
        <alternativeName>
            <fullName evidence="9">Ornithine transacetylase</fullName>
        </alternativeName>
    </domain>
    <domain>
        <recommendedName>
            <fullName evidence="9">Amino-acid acetyltransferase</fullName>
            <ecNumber evidence="9">2.3.1.1</ecNumber>
        </recommendedName>
        <alternativeName>
            <fullName evidence="9">N-acetylglutamate synthase</fullName>
            <shortName evidence="9">AGSase</shortName>
        </alternativeName>
    </domain>
    <component>
        <recommendedName>
            <fullName evidence="9">Arginine biosynthesis bifunctional protein ArgJ alpha chain</fullName>
        </recommendedName>
    </component>
    <component>
        <recommendedName>
            <fullName evidence="9">Arginine biosynthesis bifunctional protein ArgJ beta chain</fullName>
        </recommendedName>
    </component>
</protein>
<comment type="subcellular location">
    <subcellularLocation>
        <location evidence="9">Cytoplasm</location>
    </subcellularLocation>
</comment>
<evidence type="ECO:0000256" key="5">
    <source>
        <dbReference type="ARBA" id="ARBA00022679"/>
    </source>
</evidence>
<feature type="site" description="Cleavage; by autolysis" evidence="9">
    <location>
        <begin position="198"/>
        <end position="199"/>
    </location>
</feature>
<dbReference type="InterPro" id="IPR016117">
    <property type="entry name" value="ArgJ-like_dom_sf"/>
</dbReference>
<sequence length="410" mass="43626">MDNSSLKINGVLFAAINAGIKNAQNSSANSNPKDQEKLDLSIVSFTPETKTAAVFTQNVFCAAPVVVAKNHLNNSVRALIINSGNANAGTGLGSGSTGLNNAYQVCELVAKKLDIKAEEVLPFSTGVIGKPLPMQCFEGNIATLSNQLAADKLPQVAQAILTTDLIEKTCAKQFKVKGKTVSITGIAKGSGMIRPDMATMLSFIFTDVKATQNELQHCLTQAVNQSFNRITVDGDTSTNDACTLSATGTSGVDMADCVDEFQNALNEVSQTLAHKIIQDGEGATKFVEICVKGATTNKDCLEVAYTVAHSPLVKTALFASDANWGRILAAVGRANIADLKVDAVSIYLGEICLIKNGELNTNYTEEMGSAEMAKKEIVITIDIGNNNTSESVWTTDLSYDYIKINAEYRT</sequence>
<dbReference type="GO" id="GO:0006526">
    <property type="term" value="P:L-arginine biosynthetic process"/>
    <property type="evidence" value="ECO:0007669"/>
    <property type="project" value="UniProtKB-UniRule"/>
</dbReference>
<comment type="catalytic activity">
    <reaction evidence="9">
        <text>L-glutamate + acetyl-CoA = N-acetyl-L-glutamate + CoA + H(+)</text>
        <dbReference type="Rhea" id="RHEA:24292"/>
        <dbReference type="ChEBI" id="CHEBI:15378"/>
        <dbReference type="ChEBI" id="CHEBI:29985"/>
        <dbReference type="ChEBI" id="CHEBI:44337"/>
        <dbReference type="ChEBI" id="CHEBI:57287"/>
        <dbReference type="ChEBI" id="CHEBI:57288"/>
        <dbReference type="EC" id="2.3.1.1"/>
    </reaction>
</comment>
<dbReference type="OrthoDB" id="9804242at2"/>
<name>A0A1J5UEI5_9GAMM</name>
<dbReference type="GO" id="GO:0004042">
    <property type="term" value="F:L-glutamate N-acetyltransferase activity"/>
    <property type="evidence" value="ECO:0007669"/>
    <property type="project" value="UniProtKB-UniRule"/>
</dbReference>
<dbReference type="NCBIfam" id="TIGR00120">
    <property type="entry name" value="ArgJ"/>
    <property type="match status" value="1"/>
</dbReference>
<dbReference type="GO" id="GO:0004358">
    <property type="term" value="F:L-glutamate N-acetyltransferase activity, acting on acetyl-L-ornithine as donor"/>
    <property type="evidence" value="ECO:0007669"/>
    <property type="project" value="UniProtKB-UniRule"/>
</dbReference>
<feature type="chain" id="PRO_5023367991" description="Arginine biosynthesis bifunctional protein ArgJ alpha chain" evidence="9">
    <location>
        <begin position="1"/>
        <end position="198"/>
    </location>
</feature>
<evidence type="ECO:0000256" key="4">
    <source>
        <dbReference type="ARBA" id="ARBA00022605"/>
    </source>
</evidence>
<dbReference type="InterPro" id="IPR002813">
    <property type="entry name" value="Arg_biosynth_ArgJ"/>
</dbReference>
<keyword evidence="6 9" id="KW-0068">Autocatalytic cleavage</keyword>
<dbReference type="Proteomes" id="UP000182798">
    <property type="component" value="Unassembled WGS sequence"/>
</dbReference>
<feature type="site" description="Involved in the stabilization of negative charge on the oxyanion by the formation of the oxyanion hole" evidence="9">
    <location>
        <position position="126"/>
    </location>
</feature>
<evidence type="ECO:0000313" key="10">
    <source>
        <dbReference type="EMBL" id="OIR24333.1"/>
    </source>
</evidence>
<comment type="caution">
    <text evidence="10">The sequence shown here is derived from an EMBL/GenBank/DDBJ whole genome shotgun (WGS) entry which is preliminary data.</text>
</comment>
<evidence type="ECO:0000256" key="1">
    <source>
        <dbReference type="ARBA" id="ARBA00006774"/>
    </source>
</evidence>
<dbReference type="EMBL" id="MIQH01000729">
    <property type="protein sequence ID" value="OIR24333.1"/>
    <property type="molecule type" value="Genomic_DNA"/>
</dbReference>
<dbReference type="HAMAP" id="MF_01106">
    <property type="entry name" value="ArgJ"/>
    <property type="match status" value="1"/>
</dbReference>
<comment type="subunit">
    <text evidence="2 9">Heterotetramer of two alpha and two beta chains.</text>
</comment>
<feature type="binding site" evidence="9">
    <location>
        <position position="281"/>
    </location>
    <ligand>
        <name>substrate</name>
    </ligand>
</feature>
<reference evidence="11" key="1">
    <citation type="submission" date="2016-09" db="EMBL/GenBank/DDBJ databases">
        <title>Genome Sequence of Bathymodiolus thermophilus sulfur-oxidizing gill endosymbiont.</title>
        <authorList>
            <person name="Ponnudurai R."/>
            <person name="Kleiner M."/>
            <person name="Sayavedra L."/>
            <person name="Thuermer A."/>
            <person name="Felbeck H."/>
            <person name="Schlueter R."/>
            <person name="Schweder T."/>
            <person name="Markert S."/>
        </authorList>
    </citation>
    <scope>NUCLEOTIDE SEQUENCE [LARGE SCALE GENOMIC DNA]</scope>
    <source>
        <strain evidence="11">BAT/CrabSpa'14</strain>
    </source>
</reference>
<dbReference type="GO" id="GO:0005737">
    <property type="term" value="C:cytoplasm"/>
    <property type="evidence" value="ECO:0007669"/>
    <property type="project" value="UniProtKB-SubCell"/>
</dbReference>
<keyword evidence="9" id="KW-0511">Multifunctional enzyme</keyword>
<dbReference type="PANTHER" id="PTHR23100:SF0">
    <property type="entry name" value="ARGININE BIOSYNTHESIS BIFUNCTIONAL PROTEIN ARGJ, MITOCHONDRIAL"/>
    <property type="match status" value="1"/>
</dbReference>
<feature type="binding site" evidence="9">
    <location>
        <position position="162"/>
    </location>
    <ligand>
        <name>substrate</name>
    </ligand>
</feature>
<feature type="binding site" evidence="9">
    <location>
        <position position="199"/>
    </location>
    <ligand>
        <name>substrate</name>
    </ligand>
</feature>
<organism evidence="10 11">
    <name type="scientific">Bathymodiolus thermophilus thioautotrophic gill symbiont</name>
    <dbReference type="NCBI Taxonomy" id="2360"/>
    <lineage>
        <taxon>Bacteria</taxon>
        <taxon>Pseudomonadati</taxon>
        <taxon>Pseudomonadota</taxon>
        <taxon>Gammaproteobacteria</taxon>
        <taxon>sulfur-oxidizing symbionts</taxon>
    </lineage>
</organism>
<feature type="binding site" evidence="9">
    <location>
        <position position="188"/>
    </location>
    <ligand>
        <name>substrate</name>
    </ligand>
</feature>
<evidence type="ECO:0000256" key="6">
    <source>
        <dbReference type="ARBA" id="ARBA00022813"/>
    </source>
</evidence>
<dbReference type="AlphaFoldDB" id="A0A1J5UEI5"/>
<evidence type="ECO:0000256" key="8">
    <source>
        <dbReference type="ARBA" id="ARBA00049439"/>
    </source>
</evidence>
<dbReference type="FunFam" id="3.60.70.12:FF:000001">
    <property type="entry name" value="Arginine biosynthesis bifunctional protein ArgJ, chloroplastic"/>
    <property type="match status" value="1"/>
</dbReference>
<feature type="site" description="Involved in the stabilization of negative charge on the oxyanion by the formation of the oxyanion hole" evidence="9">
    <location>
        <position position="125"/>
    </location>
</feature>
<dbReference type="SUPFAM" id="SSF56266">
    <property type="entry name" value="DmpA/ArgJ-like"/>
    <property type="match status" value="1"/>
</dbReference>
<dbReference type="PANTHER" id="PTHR23100">
    <property type="entry name" value="ARGININE BIOSYNTHESIS BIFUNCTIONAL PROTEIN ARGJ"/>
    <property type="match status" value="1"/>
</dbReference>
<dbReference type="GO" id="GO:0006592">
    <property type="term" value="P:ornithine biosynthetic process"/>
    <property type="evidence" value="ECO:0007669"/>
    <property type="project" value="TreeGrafter"/>
</dbReference>
<feature type="active site" description="Nucleophile" evidence="9">
    <location>
        <position position="199"/>
    </location>
</feature>
<evidence type="ECO:0000256" key="3">
    <source>
        <dbReference type="ARBA" id="ARBA00022571"/>
    </source>
</evidence>
<comment type="similarity">
    <text evidence="1 9">Belongs to the ArgJ family.</text>
</comment>
<dbReference type="CDD" id="cd02152">
    <property type="entry name" value="OAT"/>
    <property type="match status" value="1"/>
</dbReference>
<dbReference type="EC" id="2.3.1.35" evidence="9"/>
<proteinExistence type="inferred from homology"/>
<comment type="catalytic activity">
    <reaction evidence="8 9">
        <text>N(2)-acetyl-L-ornithine + L-glutamate = N-acetyl-L-glutamate + L-ornithine</text>
        <dbReference type="Rhea" id="RHEA:15349"/>
        <dbReference type="ChEBI" id="CHEBI:29985"/>
        <dbReference type="ChEBI" id="CHEBI:44337"/>
        <dbReference type="ChEBI" id="CHEBI:46911"/>
        <dbReference type="ChEBI" id="CHEBI:57805"/>
        <dbReference type="EC" id="2.3.1.35"/>
    </reaction>
</comment>
<keyword evidence="9" id="KW-0963">Cytoplasm</keyword>
<dbReference type="Pfam" id="PF01960">
    <property type="entry name" value="ArgJ"/>
    <property type="match status" value="1"/>
</dbReference>
<dbReference type="Gene3D" id="3.10.20.340">
    <property type="entry name" value="ArgJ beta chain, C-terminal domain"/>
    <property type="match status" value="1"/>
</dbReference>
<dbReference type="UniPathway" id="UPA00068">
    <property type="reaction ID" value="UER00106"/>
</dbReference>
<dbReference type="RefSeq" id="WP_071564784.1">
    <property type="nucleotide sequence ID" value="NZ_FQNS01000023.1"/>
</dbReference>
<feature type="binding site" evidence="9">
    <location>
        <position position="410"/>
    </location>
    <ligand>
        <name>substrate</name>
    </ligand>
</feature>
<gene>
    <name evidence="9" type="primary">argJ</name>
    <name evidence="10" type="ORF">BGC33_14620</name>
</gene>
<evidence type="ECO:0000256" key="2">
    <source>
        <dbReference type="ARBA" id="ARBA00011475"/>
    </source>
</evidence>
<feature type="binding site" evidence="9">
    <location>
        <position position="405"/>
    </location>
    <ligand>
        <name>substrate</name>
    </ligand>
</feature>
<evidence type="ECO:0000256" key="9">
    <source>
        <dbReference type="HAMAP-Rule" id="MF_01106"/>
    </source>
</evidence>
<keyword evidence="4 9" id="KW-0028">Amino-acid biosynthesis</keyword>
<dbReference type="NCBIfam" id="NF003802">
    <property type="entry name" value="PRK05388.1"/>
    <property type="match status" value="1"/>
</dbReference>
<keyword evidence="5 9" id="KW-0808">Transferase</keyword>
<comment type="function">
    <text evidence="9">Catalyzes two activities which are involved in the cyclic version of arginine biosynthesis: the synthesis of N-acetylglutamate from glutamate and acetyl-CoA as the acetyl donor, and of ornithine by transacetylation between N(2)-acetylornithine and glutamate.</text>
</comment>
<comment type="pathway">
    <text evidence="9">Amino-acid biosynthesis; L-arginine biosynthesis; L-ornithine and N-acetyl-L-glutamate from L-glutamate and N(2)-acetyl-L-ornithine (cyclic): step 1/1.</text>
</comment>
<evidence type="ECO:0000256" key="7">
    <source>
        <dbReference type="ARBA" id="ARBA00023315"/>
    </source>
</evidence>
<dbReference type="Gene3D" id="3.60.70.12">
    <property type="entry name" value="L-amino peptidase D-ALA esterase/amidase"/>
    <property type="match status" value="1"/>
</dbReference>
<keyword evidence="3 9" id="KW-0055">Arginine biosynthesis</keyword>
<comment type="pathway">
    <text evidence="9">Amino-acid biosynthesis; L-arginine biosynthesis; N(2)-acetyl-L-ornithine from L-glutamate: step 1/4.</text>
</comment>
<dbReference type="EC" id="2.3.1.1" evidence="9"/>
<accession>A0A1J5UEI5</accession>
<feature type="chain" id="PRO_5023367992" description="Arginine biosynthesis bifunctional protein ArgJ beta chain" evidence="9">
    <location>
        <begin position="199"/>
        <end position="410"/>
    </location>
</feature>
<dbReference type="FunFam" id="3.10.20.340:FF:000001">
    <property type="entry name" value="Arginine biosynthesis bifunctional protein ArgJ, chloroplastic"/>
    <property type="match status" value="1"/>
</dbReference>